<dbReference type="GO" id="GO:0005615">
    <property type="term" value="C:extracellular space"/>
    <property type="evidence" value="ECO:0007669"/>
    <property type="project" value="TreeGrafter"/>
</dbReference>
<evidence type="ECO:0000313" key="3">
    <source>
        <dbReference type="Proteomes" id="UP000507470"/>
    </source>
</evidence>
<sequence>MYKTIVLPFMYLVLSILCLVQSKCTTGNECHNVALPLMDRNVEATLTANINTDKLNEQLKAYISQEIDQSNHGVVTNVTNVTTETLKRVLGNLTLKIDTQIKSLEAKIVEQNTEINCLKAKDSPRATYVRWGRTVCPEGATIVYDGIASGKHYGDKGSGANYLCLPKNPEWNEYVDGKNGEKGLLYGVEYEISENTPYPKNLHSKITPCVVCLARRSSVLMVPAKRTCQEGWHTEFSGYLMSYISTSSRTATEYICVDGKLETSGHAYGSSQAELYPVEAICGSLKCPPYVQGREITCVVCSK</sequence>
<dbReference type="EMBL" id="CACVKT020007423">
    <property type="protein sequence ID" value="CAC5407877.1"/>
    <property type="molecule type" value="Genomic_DNA"/>
</dbReference>
<dbReference type="InterPro" id="IPR051077">
    <property type="entry name" value="Ca-dependent_lectin"/>
</dbReference>
<dbReference type="Proteomes" id="UP000507470">
    <property type="component" value="Unassembled WGS sequence"/>
</dbReference>
<keyword evidence="1" id="KW-0732">Signal</keyword>
<protein>
    <recommendedName>
        <fullName evidence="4">Short-chain collagen C4-like</fullName>
    </recommendedName>
</protein>
<evidence type="ECO:0000313" key="2">
    <source>
        <dbReference type="EMBL" id="CAC5407877.1"/>
    </source>
</evidence>
<name>A0A6J8DJN8_MYTCO</name>
<dbReference type="OrthoDB" id="6086925at2759"/>
<feature type="signal peptide" evidence="1">
    <location>
        <begin position="1"/>
        <end position="22"/>
    </location>
</feature>
<reference evidence="2 3" key="1">
    <citation type="submission" date="2020-06" db="EMBL/GenBank/DDBJ databases">
        <authorList>
            <person name="Li R."/>
            <person name="Bekaert M."/>
        </authorList>
    </citation>
    <scope>NUCLEOTIDE SEQUENCE [LARGE SCALE GENOMIC DNA]</scope>
    <source>
        <strain evidence="3">wild</strain>
    </source>
</reference>
<dbReference type="PANTHER" id="PTHR24024:SF18">
    <property type="entry name" value="SHORT-CHAIN COLLAGEN C4-LIKE"/>
    <property type="match status" value="1"/>
</dbReference>
<accession>A0A6J8DJN8</accession>
<dbReference type="AlphaFoldDB" id="A0A6J8DJN8"/>
<feature type="chain" id="PRO_5026994737" description="Short-chain collagen C4-like" evidence="1">
    <location>
        <begin position="23"/>
        <end position="303"/>
    </location>
</feature>
<evidence type="ECO:0000256" key="1">
    <source>
        <dbReference type="SAM" id="SignalP"/>
    </source>
</evidence>
<gene>
    <name evidence="2" type="ORF">MCOR_41309</name>
</gene>
<keyword evidence="3" id="KW-1185">Reference proteome</keyword>
<dbReference type="PANTHER" id="PTHR24024">
    <property type="entry name" value="PULMONARY SURFACTANT-ASSOCIATED PROTEIN A"/>
    <property type="match status" value="1"/>
</dbReference>
<organism evidence="2 3">
    <name type="scientific">Mytilus coruscus</name>
    <name type="common">Sea mussel</name>
    <dbReference type="NCBI Taxonomy" id="42192"/>
    <lineage>
        <taxon>Eukaryota</taxon>
        <taxon>Metazoa</taxon>
        <taxon>Spiralia</taxon>
        <taxon>Lophotrochozoa</taxon>
        <taxon>Mollusca</taxon>
        <taxon>Bivalvia</taxon>
        <taxon>Autobranchia</taxon>
        <taxon>Pteriomorphia</taxon>
        <taxon>Mytilida</taxon>
        <taxon>Mytiloidea</taxon>
        <taxon>Mytilidae</taxon>
        <taxon>Mytilinae</taxon>
        <taxon>Mytilus</taxon>
    </lineage>
</organism>
<proteinExistence type="predicted"/>
<evidence type="ECO:0008006" key="4">
    <source>
        <dbReference type="Google" id="ProtNLM"/>
    </source>
</evidence>